<dbReference type="Proteomes" id="UP000094285">
    <property type="component" value="Unassembled WGS sequence"/>
</dbReference>
<dbReference type="OrthoDB" id="1898221at2759"/>
<feature type="transmembrane region" description="Helical" evidence="5">
    <location>
        <begin position="189"/>
        <end position="206"/>
    </location>
</feature>
<name>A0A1E4SB88_9ASCO</name>
<feature type="transmembrane region" description="Helical" evidence="5">
    <location>
        <begin position="46"/>
        <end position="68"/>
    </location>
</feature>
<evidence type="ECO:0000256" key="3">
    <source>
        <dbReference type="ARBA" id="ARBA00022989"/>
    </source>
</evidence>
<gene>
    <name evidence="6" type="ORF">CANTADRAFT_57329</name>
</gene>
<proteinExistence type="predicted"/>
<keyword evidence="2 5" id="KW-0812">Transmembrane</keyword>
<evidence type="ECO:0000256" key="1">
    <source>
        <dbReference type="ARBA" id="ARBA00004127"/>
    </source>
</evidence>
<evidence type="ECO:0008006" key="8">
    <source>
        <dbReference type="Google" id="ProtNLM"/>
    </source>
</evidence>
<dbReference type="RefSeq" id="XP_020061858.1">
    <property type="nucleotide sequence ID" value="XM_020210681.1"/>
</dbReference>
<dbReference type="PANTHER" id="PTHR10989">
    <property type="entry name" value="ANDROGEN-INDUCED PROTEIN 1-RELATED"/>
    <property type="match status" value="1"/>
</dbReference>
<evidence type="ECO:0000313" key="6">
    <source>
        <dbReference type="EMBL" id="ODV76736.1"/>
    </source>
</evidence>
<dbReference type="EMBL" id="KV453917">
    <property type="protein sequence ID" value="ODV76736.1"/>
    <property type="molecule type" value="Genomic_DNA"/>
</dbReference>
<keyword evidence="3 5" id="KW-1133">Transmembrane helix</keyword>
<dbReference type="AlphaFoldDB" id="A0A1E4SB88"/>
<dbReference type="GO" id="GO:0016020">
    <property type="term" value="C:membrane"/>
    <property type="evidence" value="ECO:0007669"/>
    <property type="project" value="InterPro"/>
</dbReference>
<keyword evidence="7" id="KW-1185">Reference proteome</keyword>
<sequence>MSRVVGNKAILAIDVLSLAVGSYGLYENIINAQLPDHLVKAGNWQFLTNLSLVYSLVVFGVGVLAHLFHSPALFQFKNTIHPVGLALESIVAMVYWPLRLFLIELLAKDGILHIPVHVDLAIHLMPVVSLLIDYLVFMPRWTIKTSTALGLVVFLSSAYYGLLKVLVDVENGAAYPYVFMNVETETERVFVFIVVGGVAFLQFLIFKGLYDWIVGKTEEADEAIDRFAKKNQ</sequence>
<organism evidence="6 7">
    <name type="scientific">Suhomyces tanzawaensis NRRL Y-17324</name>
    <dbReference type="NCBI Taxonomy" id="984487"/>
    <lineage>
        <taxon>Eukaryota</taxon>
        <taxon>Fungi</taxon>
        <taxon>Dikarya</taxon>
        <taxon>Ascomycota</taxon>
        <taxon>Saccharomycotina</taxon>
        <taxon>Pichiomycetes</taxon>
        <taxon>Debaryomycetaceae</taxon>
        <taxon>Suhomyces</taxon>
    </lineage>
</organism>
<keyword evidence="4 5" id="KW-0472">Membrane</keyword>
<dbReference type="PANTHER" id="PTHR10989:SF16">
    <property type="entry name" value="AT02829P-RELATED"/>
    <property type="match status" value="1"/>
</dbReference>
<dbReference type="GO" id="GO:0012505">
    <property type="term" value="C:endomembrane system"/>
    <property type="evidence" value="ECO:0007669"/>
    <property type="project" value="UniProtKB-SubCell"/>
</dbReference>
<evidence type="ECO:0000256" key="2">
    <source>
        <dbReference type="ARBA" id="ARBA00022692"/>
    </source>
</evidence>
<evidence type="ECO:0000313" key="7">
    <source>
        <dbReference type="Proteomes" id="UP000094285"/>
    </source>
</evidence>
<accession>A0A1E4SB88</accession>
<feature type="transmembrane region" description="Helical" evidence="5">
    <location>
        <begin position="80"/>
        <end position="98"/>
    </location>
</feature>
<comment type="subcellular location">
    <subcellularLocation>
        <location evidence="1">Endomembrane system</location>
        <topology evidence="1">Multi-pass membrane protein</topology>
    </subcellularLocation>
</comment>
<reference evidence="7" key="1">
    <citation type="submission" date="2016-05" db="EMBL/GenBank/DDBJ databases">
        <title>Comparative genomics of biotechnologically important yeasts.</title>
        <authorList>
            <consortium name="DOE Joint Genome Institute"/>
            <person name="Riley R."/>
            <person name="Haridas S."/>
            <person name="Wolfe K.H."/>
            <person name="Lopes M.R."/>
            <person name="Hittinger C.T."/>
            <person name="Goker M."/>
            <person name="Salamov A."/>
            <person name="Wisecaver J."/>
            <person name="Long T.M."/>
            <person name="Aerts A.L."/>
            <person name="Barry K."/>
            <person name="Choi C."/>
            <person name="Clum A."/>
            <person name="Coughlan A.Y."/>
            <person name="Deshpande S."/>
            <person name="Douglass A.P."/>
            <person name="Hanson S.J."/>
            <person name="Klenk H.-P."/>
            <person name="Labutti K."/>
            <person name="Lapidus A."/>
            <person name="Lindquist E."/>
            <person name="Lipzen A."/>
            <person name="Meier-Kolthoff J.P."/>
            <person name="Ohm R.A."/>
            <person name="Otillar R.P."/>
            <person name="Pangilinan J."/>
            <person name="Peng Y."/>
            <person name="Rokas A."/>
            <person name="Rosa C.A."/>
            <person name="Scheuner C."/>
            <person name="Sibirny A.A."/>
            <person name="Slot J.C."/>
            <person name="Stielow J.B."/>
            <person name="Sun H."/>
            <person name="Kurtzman C.P."/>
            <person name="Blackwell M."/>
            <person name="Grigoriev I.V."/>
            <person name="Jeffries T.W."/>
        </authorList>
    </citation>
    <scope>NUCLEOTIDE SEQUENCE [LARGE SCALE GENOMIC DNA]</scope>
    <source>
        <strain evidence="7">NRRL Y-17324</strain>
    </source>
</reference>
<feature type="transmembrane region" description="Helical" evidence="5">
    <location>
        <begin position="118"/>
        <end position="137"/>
    </location>
</feature>
<evidence type="ECO:0000256" key="4">
    <source>
        <dbReference type="ARBA" id="ARBA00023136"/>
    </source>
</evidence>
<feature type="transmembrane region" description="Helical" evidence="5">
    <location>
        <begin position="149"/>
        <end position="169"/>
    </location>
</feature>
<dbReference type="Pfam" id="PF04750">
    <property type="entry name" value="Far-17a_AIG1"/>
    <property type="match status" value="1"/>
</dbReference>
<evidence type="ECO:0000256" key="5">
    <source>
        <dbReference type="SAM" id="Phobius"/>
    </source>
</evidence>
<dbReference type="InterPro" id="IPR006838">
    <property type="entry name" value="ADTRP_AIG1"/>
</dbReference>
<protein>
    <recommendedName>
        <fullName evidence="8">FAR-17a/AIG1-like protein</fullName>
    </recommendedName>
</protein>
<dbReference type="GeneID" id="30984817"/>